<accession>A0A9W7FDA1</accession>
<evidence type="ECO:0000313" key="1">
    <source>
        <dbReference type="EMBL" id="GMI10060.1"/>
    </source>
</evidence>
<dbReference type="Proteomes" id="UP001165122">
    <property type="component" value="Unassembled WGS sequence"/>
</dbReference>
<protein>
    <submittedName>
        <fullName evidence="1">Uncharacterized protein</fullName>
    </submittedName>
</protein>
<dbReference type="InterPro" id="IPR011992">
    <property type="entry name" value="EF-hand-dom_pair"/>
</dbReference>
<keyword evidence="2" id="KW-1185">Reference proteome</keyword>
<dbReference type="SUPFAM" id="SSF47473">
    <property type="entry name" value="EF-hand"/>
    <property type="match status" value="1"/>
</dbReference>
<evidence type="ECO:0000313" key="2">
    <source>
        <dbReference type="Proteomes" id="UP001165122"/>
    </source>
</evidence>
<name>A0A9W7FDA1_9STRA</name>
<dbReference type="EMBL" id="BRXW01000144">
    <property type="protein sequence ID" value="GMI10060.1"/>
    <property type="molecule type" value="Genomic_DNA"/>
</dbReference>
<gene>
    <name evidence="1" type="ORF">TrLO_g15360</name>
</gene>
<organism evidence="1 2">
    <name type="scientific">Triparma laevis f. longispina</name>
    <dbReference type="NCBI Taxonomy" id="1714387"/>
    <lineage>
        <taxon>Eukaryota</taxon>
        <taxon>Sar</taxon>
        <taxon>Stramenopiles</taxon>
        <taxon>Ochrophyta</taxon>
        <taxon>Bolidophyceae</taxon>
        <taxon>Parmales</taxon>
        <taxon>Triparmaceae</taxon>
        <taxon>Triparma</taxon>
    </lineage>
</organism>
<proteinExistence type="predicted"/>
<reference evidence="2" key="1">
    <citation type="journal article" date="2023" name="Commun. Biol.">
        <title>Genome analysis of Parmales, the sister group of diatoms, reveals the evolutionary specialization of diatoms from phago-mixotrophs to photoautotrophs.</title>
        <authorList>
            <person name="Ban H."/>
            <person name="Sato S."/>
            <person name="Yoshikawa S."/>
            <person name="Yamada K."/>
            <person name="Nakamura Y."/>
            <person name="Ichinomiya M."/>
            <person name="Sato N."/>
            <person name="Blanc-Mathieu R."/>
            <person name="Endo H."/>
            <person name="Kuwata A."/>
            <person name="Ogata H."/>
        </authorList>
    </citation>
    <scope>NUCLEOTIDE SEQUENCE [LARGE SCALE GENOMIC DNA]</scope>
    <source>
        <strain evidence="2">NIES 3700</strain>
    </source>
</reference>
<dbReference type="AlphaFoldDB" id="A0A9W7FDA1"/>
<comment type="caution">
    <text evidence="1">The sequence shown here is derived from an EMBL/GenBank/DDBJ whole genome shotgun (WGS) entry which is preliminary data.</text>
</comment>
<sequence length="106" mass="11883">MEAHAADASEWFNHLDYTGDEHLSRWDVIQALVNIAIYMSLKELEEAVALIGDGARETFIANFTSTKPAWFTPKLLADLRVASEGKLYSGDMEHSFGRNVFYVSLA</sequence>